<organism evidence="1 2">
    <name type="scientific">Paracoccus cavernae</name>
    <dbReference type="NCBI Taxonomy" id="1571207"/>
    <lineage>
        <taxon>Bacteria</taxon>
        <taxon>Pseudomonadati</taxon>
        <taxon>Pseudomonadota</taxon>
        <taxon>Alphaproteobacteria</taxon>
        <taxon>Rhodobacterales</taxon>
        <taxon>Paracoccaceae</taxon>
        <taxon>Paracoccus</taxon>
    </lineage>
</organism>
<proteinExistence type="predicted"/>
<gene>
    <name evidence="1" type="ORF">QWZ10_14610</name>
</gene>
<accession>A0ABT8D838</accession>
<comment type="caution">
    <text evidence="1">The sequence shown here is derived from an EMBL/GenBank/DDBJ whole genome shotgun (WGS) entry which is preliminary data.</text>
</comment>
<protein>
    <submittedName>
        <fullName evidence="1">Uncharacterized protein</fullName>
    </submittedName>
</protein>
<evidence type="ECO:0000313" key="1">
    <source>
        <dbReference type="EMBL" id="MDN3712665.1"/>
    </source>
</evidence>
<dbReference type="Proteomes" id="UP001243846">
    <property type="component" value="Unassembled WGS sequence"/>
</dbReference>
<dbReference type="EMBL" id="JAUFRC010000001">
    <property type="protein sequence ID" value="MDN3712665.1"/>
    <property type="molecule type" value="Genomic_DNA"/>
</dbReference>
<name>A0ABT8D838_9RHOB</name>
<keyword evidence="2" id="KW-1185">Reference proteome</keyword>
<sequence>MDELRRVGFGLCAVSVSVGDAPFDGRDAPAETLADIRIDFRPEGALSPRLLLERIARMPGVRDIRDGPSAA</sequence>
<evidence type="ECO:0000313" key="2">
    <source>
        <dbReference type="Proteomes" id="UP001243846"/>
    </source>
</evidence>
<reference evidence="2" key="1">
    <citation type="journal article" date="2019" name="Int. J. Syst. Evol. Microbiol.">
        <title>The Global Catalogue of Microorganisms (GCM) 10K type strain sequencing project: providing services to taxonomists for standard genome sequencing and annotation.</title>
        <authorList>
            <consortium name="The Broad Institute Genomics Platform"/>
            <consortium name="The Broad Institute Genome Sequencing Center for Infectious Disease"/>
            <person name="Wu L."/>
            <person name="Ma J."/>
        </authorList>
    </citation>
    <scope>NUCLEOTIDE SEQUENCE [LARGE SCALE GENOMIC DNA]</scope>
    <source>
        <strain evidence="2">CECT 8482</strain>
    </source>
</reference>